<dbReference type="InterPro" id="IPR019668">
    <property type="entry name" value="Uncharacterised_YtzC"/>
</dbReference>
<gene>
    <name evidence="1" type="ORF">ACFFH4_12865</name>
</gene>
<accession>A0ABV6NGX8</accession>
<dbReference type="RefSeq" id="WP_273840724.1">
    <property type="nucleotide sequence ID" value="NZ_JAQQWT010000002.1"/>
</dbReference>
<evidence type="ECO:0000313" key="2">
    <source>
        <dbReference type="Proteomes" id="UP001589833"/>
    </source>
</evidence>
<keyword evidence="2" id="KW-1185">Reference proteome</keyword>
<protein>
    <submittedName>
        <fullName evidence="1">DUF2524 family protein</fullName>
    </submittedName>
</protein>
<dbReference type="EMBL" id="JBHLTR010000017">
    <property type="protein sequence ID" value="MFC0559944.1"/>
    <property type="molecule type" value="Genomic_DNA"/>
</dbReference>
<organism evidence="1 2">
    <name type="scientific">Halalkalibacter alkalisediminis</name>
    <dbReference type="NCBI Taxonomy" id="935616"/>
    <lineage>
        <taxon>Bacteria</taxon>
        <taxon>Bacillati</taxon>
        <taxon>Bacillota</taxon>
        <taxon>Bacilli</taxon>
        <taxon>Bacillales</taxon>
        <taxon>Bacillaceae</taxon>
        <taxon>Halalkalibacter</taxon>
    </lineage>
</organism>
<dbReference type="Pfam" id="PF10732">
    <property type="entry name" value="DUF2524"/>
    <property type="match status" value="1"/>
</dbReference>
<evidence type="ECO:0000313" key="1">
    <source>
        <dbReference type="EMBL" id="MFC0559944.1"/>
    </source>
</evidence>
<dbReference type="Proteomes" id="UP001589833">
    <property type="component" value="Unassembled WGS sequence"/>
</dbReference>
<comment type="caution">
    <text evidence="1">The sequence shown here is derived from an EMBL/GenBank/DDBJ whole genome shotgun (WGS) entry which is preliminary data.</text>
</comment>
<reference evidence="1 2" key="1">
    <citation type="submission" date="2024-09" db="EMBL/GenBank/DDBJ databases">
        <authorList>
            <person name="Sun Q."/>
            <person name="Mori K."/>
        </authorList>
    </citation>
    <scope>NUCLEOTIDE SEQUENCE [LARGE SCALE GENOMIC DNA]</scope>
    <source>
        <strain evidence="1 2">NCAIM B.02301</strain>
    </source>
</reference>
<proteinExistence type="predicted"/>
<sequence length="86" mass="10063">MAERTQVAQFLEEVEMALQGAQQVFDDSQRVQAGDPEHYMKVQSQLQQLDDELDTLLHAAAPEQRDELYRAQIQVHQMQNHFILKR</sequence>
<name>A0ABV6NGX8_9BACI</name>